<proteinExistence type="predicted"/>
<accession>X0TE30</accession>
<dbReference type="EMBL" id="BARS01002488">
    <property type="protein sequence ID" value="GAF85561.1"/>
    <property type="molecule type" value="Genomic_DNA"/>
</dbReference>
<gene>
    <name evidence="1" type="ORF">S01H1_04745</name>
</gene>
<feature type="non-terminal residue" evidence="1">
    <location>
        <position position="1"/>
    </location>
</feature>
<name>X0TE30_9ZZZZ</name>
<organism evidence="1">
    <name type="scientific">marine sediment metagenome</name>
    <dbReference type="NCBI Taxonomy" id="412755"/>
    <lineage>
        <taxon>unclassified sequences</taxon>
        <taxon>metagenomes</taxon>
        <taxon>ecological metagenomes</taxon>
    </lineage>
</organism>
<evidence type="ECO:0000313" key="1">
    <source>
        <dbReference type="EMBL" id="GAF85561.1"/>
    </source>
</evidence>
<protein>
    <submittedName>
        <fullName evidence="1">Uncharacterized protein</fullName>
    </submittedName>
</protein>
<sequence>GLNSPFGWYGLVDRVSGKGTKIIYSAQHPNRLVQHIKNKKNQWERNLKEVEQHLPELVSLYKIADKPMVKYQEGLNGIKNIYSETLESKTEILSILDIEGWNVSKLRQWGKDYNKERSKKKIKERILMLDTKQGREWMKYYKGSFKYTNYRWIKPEQLPGIADMGGEINIYENKVVMALLKKPNRMGIMIESTALNNILRSLFELAWQVAKPVNFPKKKSK</sequence>
<dbReference type="AlphaFoldDB" id="X0TE30"/>
<reference evidence="1" key="1">
    <citation type="journal article" date="2014" name="Front. Microbiol.">
        <title>High frequency of phylogenetically diverse reductive dehalogenase-homologous genes in deep subseafloor sedimentary metagenomes.</title>
        <authorList>
            <person name="Kawai M."/>
            <person name="Futagami T."/>
            <person name="Toyoda A."/>
            <person name="Takaki Y."/>
            <person name="Nishi S."/>
            <person name="Hori S."/>
            <person name="Arai W."/>
            <person name="Tsubouchi T."/>
            <person name="Morono Y."/>
            <person name="Uchiyama I."/>
            <person name="Ito T."/>
            <person name="Fujiyama A."/>
            <person name="Inagaki F."/>
            <person name="Takami H."/>
        </authorList>
    </citation>
    <scope>NUCLEOTIDE SEQUENCE</scope>
    <source>
        <strain evidence="1">Expedition CK06-06</strain>
    </source>
</reference>
<comment type="caution">
    <text evidence="1">The sequence shown here is derived from an EMBL/GenBank/DDBJ whole genome shotgun (WGS) entry which is preliminary data.</text>
</comment>